<dbReference type="PANTHER" id="PTHR43133">
    <property type="entry name" value="RNA POLYMERASE ECF-TYPE SIGMA FACTO"/>
    <property type="match status" value="1"/>
</dbReference>
<dbReference type="AlphaFoldDB" id="A0A4Y8Q8S5"/>
<feature type="domain" description="RNA polymerase sigma-70 region 4" evidence="7">
    <location>
        <begin position="117"/>
        <end position="166"/>
    </location>
</feature>
<comment type="similarity">
    <text evidence="1">Belongs to the sigma-70 factor family. ECF subfamily.</text>
</comment>
<evidence type="ECO:0000256" key="3">
    <source>
        <dbReference type="ARBA" id="ARBA00023082"/>
    </source>
</evidence>
<dbReference type="Gene3D" id="1.10.10.10">
    <property type="entry name" value="Winged helix-like DNA-binding domain superfamily/Winged helix DNA-binding domain"/>
    <property type="match status" value="1"/>
</dbReference>
<comment type="caution">
    <text evidence="8">The sequence shown here is derived from an EMBL/GenBank/DDBJ whole genome shotgun (WGS) entry which is preliminary data.</text>
</comment>
<evidence type="ECO:0000259" key="7">
    <source>
        <dbReference type="Pfam" id="PF04545"/>
    </source>
</evidence>
<evidence type="ECO:0000313" key="8">
    <source>
        <dbReference type="EMBL" id="TFE90909.1"/>
    </source>
</evidence>
<dbReference type="InterPro" id="IPR013325">
    <property type="entry name" value="RNA_pol_sigma_r2"/>
</dbReference>
<dbReference type="InterPro" id="IPR013324">
    <property type="entry name" value="RNA_pol_sigma_r3/r4-like"/>
</dbReference>
<keyword evidence="9" id="KW-1185">Reference proteome</keyword>
<evidence type="ECO:0000259" key="6">
    <source>
        <dbReference type="Pfam" id="PF04542"/>
    </source>
</evidence>
<feature type="domain" description="RNA polymerase sigma-70 region 2" evidence="6">
    <location>
        <begin position="21"/>
        <end position="88"/>
    </location>
</feature>
<dbReference type="InterPro" id="IPR036388">
    <property type="entry name" value="WH-like_DNA-bd_sf"/>
</dbReference>
<evidence type="ECO:0000256" key="5">
    <source>
        <dbReference type="ARBA" id="ARBA00023163"/>
    </source>
</evidence>
<dbReference type="NCBIfam" id="NF007216">
    <property type="entry name" value="PRK09638.1"/>
    <property type="match status" value="1"/>
</dbReference>
<dbReference type="Proteomes" id="UP000298246">
    <property type="component" value="Unassembled WGS sequence"/>
</dbReference>
<dbReference type="CDD" id="cd06171">
    <property type="entry name" value="Sigma70_r4"/>
    <property type="match status" value="1"/>
</dbReference>
<evidence type="ECO:0000256" key="1">
    <source>
        <dbReference type="ARBA" id="ARBA00010641"/>
    </source>
</evidence>
<reference evidence="8 9" key="1">
    <citation type="submission" date="2017-03" db="EMBL/GenBank/DDBJ databases">
        <title>Isolation of Levoglucosan Utilizing Bacteria.</title>
        <authorList>
            <person name="Arya A.S."/>
        </authorList>
    </citation>
    <scope>NUCLEOTIDE SEQUENCE [LARGE SCALE GENOMIC DNA]</scope>
    <source>
        <strain evidence="8 9">MEC069</strain>
    </source>
</reference>
<evidence type="ECO:0000256" key="4">
    <source>
        <dbReference type="ARBA" id="ARBA00023125"/>
    </source>
</evidence>
<dbReference type="Gene3D" id="1.10.1740.10">
    <property type="match status" value="1"/>
</dbReference>
<dbReference type="GO" id="GO:0003677">
    <property type="term" value="F:DNA binding"/>
    <property type="evidence" value="ECO:0007669"/>
    <property type="project" value="UniProtKB-KW"/>
</dbReference>
<dbReference type="GO" id="GO:0016987">
    <property type="term" value="F:sigma factor activity"/>
    <property type="evidence" value="ECO:0007669"/>
    <property type="project" value="UniProtKB-KW"/>
</dbReference>
<dbReference type="InterPro" id="IPR007627">
    <property type="entry name" value="RNA_pol_sigma70_r2"/>
</dbReference>
<dbReference type="Pfam" id="PF04542">
    <property type="entry name" value="Sigma70_r2"/>
    <property type="match status" value="1"/>
</dbReference>
<dbReference type="EMBL" id="MYFO01000003">
    <property type="protein sequence ID" value="TFE90909.1"/>
    <property type="molecule type" value="Genomic_DNA"/>
</dbReference>
<dbReference type="RefSeq" id="WP_134749792.1">
    <property type="nucleotide sequence ID" value="NZ_MYFO02000007.1"/>
</dbReference>
<evidence type="ECO:0000256" key="2">
    <source>
        <dbReference type="ARBA" id="ARBA00023015"/>
    </source>
</evidence>
<dbReference type="SUPFAM" id="SSF88659">
    <property type="entry name" value="Sigma3 and sigma4 domains of RNA polymerase sigma factors"/>
    <property type="match status" value="1"/>
</dbReference>
<sequence length="173" mass="20372">MDEQELIRKAQRGDAESLAQLLRQHYAFVRSYMLKATLNDQLAADLTQDAVLKAMERIRLYNGQSRFSSWLITIATRLFLDHLRRSKRERLWRDQEQRRMRWSAVSRGDVWPEALDALDALDEDMRIPVILKHYYGYTYEEIGAMLQLAAGTVKSRVHYGLQQVRKELADDEQ</sequence>
<name>A0A4Y8Q8S5_9BACL</name>
<dbReference type="InterPro" id="IPR039425">
    <property type="entry name" value="RNA_pol_sigma-70-like"/>
</dbReference>
<gene>
    <name evidence="8" type="ORF">B5M42_03545</name>
</gene>
<organism evidence="8 9">
    <name type="scientific">Paenibacillus athensensis</name>
    <dbReference type="NCBI Taxonomy" id="1967502"/>
    <lineage>
        <taxon>Bacteria</taxon>
        <taxon>Bacillati</taxon>
        <taxon>Bacillota</taxon>
        <taxon>Bacilli</taxon>
        <taxon>Bacillales</taxon>
        <taxon>Paenibacillaceae</taxon>
        <taxon>Paenibacillus</taxon>
    </lineage>
</organism>
<evidence type="ECO:0000313" key="9">
    <source>
        <dbReference type="Proteomes" id="UP000298246"/>
    </source>
</evidence>
<keyword evidence="5" id="KW-0804">Transcription</keyword>
<dbReference type="InterPro" id="IPR014284">
    <property type="entry name" value="RNA_pol_sigma-70_dom"/>
</dbReference>
<dbReference type="SUPFAM" id="SSF88946">
    <property type="entry name" value="Sigma2 domain of RNA polymerase sigma factors"/>
    <property type="match status" value="1"/>
</dbReference>
<accession>A0A4Y8Q8S5</accession>
<dbReference type="Pfam" id="PF04545">
    <property type="entry name" value="Sigma70_r4"/>
    <property type="match status" value="1"/>
</dbReference>
<dbReference type="GO" id="GO:0006352">
    <property type="term" value="P:DNA-templated transcription initiation"/>
    <property type="evidence" value="ECO:0007669"/>
    <property type="project" value="InterPro"/>
</dbReference>
<dbReference type="InterPro" id="IPR007630">
    <property type="entry name" value="RNA_pol_sigma70_r4"/>
</dbReference>
<dbReference type="NCBIfam" id="TIGR02937">
    <property type="entry name" value="sigma70-ECF"/>
    <property type="match status" value="1"/>
</dbReference>
<keyword evidence="3" id="KW-0731">Sigma factor</keyword>
<keyword evidence="2" id="KW-0805">Transcription regulation</keyword>
<proteinExistence type="inferred from homology"/>
<dbReference type="PANTHER" id="PTHR43133:SF60">
    <property type="entry name" value="RNA POLYMERASE SIGMA FACTOR SIGV"/>
    <property type="match status" value="1"/>
</dbReference>
<protein>
    <submittedName>
        <fullName evidence="8">RNA polymerase sigma factor SigY</fullName>
    </submittedName>
</protein>
<keyword evidence="4" id="KW-0238">DNA-binding</keyword>
<dbReference type="OrthoDB" id="3472490at2"/>